<evidence type="ECO:0000259" key="4">
    <source>
        <dbReference type="Pfam" id="PF18013"/>
    </source>
</evidence>
<protein>
    <recommendedName>
        <fullName evidence="7">Phage tail lysozyme domain-containing protein</fullName>
    </recommendedName>
</protein>
<keyword evidence="1" id="KW-0175">Coiled coil</keyword>
<gene>
    <name evidence="5" type="ORF">P775_11035</name>
</gene>
<keyword evidence="6" id="KW-1185">Reference proteome</keyword>
<dbReference type="RefSeq" id="WP_099910968.1">
    <property type="nucleotide sequence ID" value="NZ_AWWI01000066.1"/>
</dbReference>
<dbReference type="Pfam" id="PF06791">
    <property type="entry name" value="TMP_2"/>
    <property type="match status" value="1"/>
</dbReference>
<feature type="domain" description="Bacteriophage tail tape measure N-terminal" evidence="3">
    <location>
        <begin position="181"/>
        <end position="381"/>
    </location>
</feature>
<evidence type="ECO:0000259" key="3">
    <source>
        <dbReference type="Pfam" id="PF06791"/>
    </source>
</evidence>
<feature type="compositionally biased region" description="Low complexity" evidence="2">
    <location>
        <begin position="58"/>
        <end position="69"/>
    </location>
</feature>
<dbReference type="Pfam" id="PF18013">
    <property type="entry name" value="Phage_lysozyme2"/>
    <property type="match status" value="1"/>
</dbReference>
<feature type="compositionally biased region" description="Low complexity" evidence="2">
    <location>
        <begin position="1256"/>
        <end position="1267"/>
    </location>
</feature>
<dbReference type="OrthoDB" id="7311517at2"/>
<feature type="compositionally biased region" description="Low complexity" evidence="2">
    <location>
        <begin position="81"/>
        <end position="90"/>
    </location>
</feature>
<feature type="region of interest" description="Disordered" evidence="2">
    <location>
        <begin position="1256"/>
        <end position="1282"/>
    </location>
</feature>
<evidence type="ECO:0000313" key="5">
    <source>
        <dbReference type="EMBL" id="PIL20195.1"/>
    </source>
</evidence>
<accession>A0A2G8RF43</accession>
<organism evidence="5 6">
    <name type="scientific">Puniceibacterium antarcticum</name>
    <dbReference type="NCBI Taxonomy" id="1206336"/>
    <lineage>
        <taxon>Bacteria</taxon>
        <taxon>Pseudomonadati</taxon>
        <taxon>Pseudomonadota</taxon>
        <taxon>Alphaproteobacteria</taxon>
        <taxon>Rhodobacterales</taxon>
        <taxon>Paracoccaceae</taxon>
        <taxon>Puniceibacterium</taxon>
    </lineage>
</organism>
<dbReference type="Proteomes" id="UP000231259">
    <property type="component" value="Unassembled WGS sequence"/>
</dbReference>
<feature type="domain" description="Phage tail lysozyme" evidence="4">
    <location>
        <begin position="937"/>
        <end position="1074"/>
    </location>
</feature>
<proteinExistence type="predicted"/>
<feature type="compositionally biased region" description="Basic and acidic residues" evidence="2">
    <location>
        <begin position="47"/>
        <end position="57"/>
    </location>
</feature>
<reference evidence="5 6" key="1">
    <citation type="submission" date="2013-09" db="EMBL/GenBank/DDBJ databases">
        <title>Genome sequencing of Phaeobacter antarcticus sp. nov. SM1211.</title>
        <authorList>
            <person name="Zhang X.-Y."/>
            <person name="Liu C."/>
            <person name="Chen X.-L."/>
            <person name="Xie B.-B."/>
            <person name="Qin Q.-L."/>
            <person name="Rong J.-C."/>
            <person name="Zhang Y.-Z."/>
        </authorList>
    </citation>
    <scope>NUCLEOTIDE SEQUENCE [LARGE SCALE GENOMIC DNA]</scope>
    <source>
        <strain evidence="5 6">SM1211</strain>
    </source>
</reference>
<name>A0A2G8RF43_9RHOB</name>
<evidence type="ECO:0000256" key="1">
    <source>
        <dbReference type="SAM" id="Coils"/>
    </source>
</evidence>
<dbReference type="Gene3D" id="1.10.530.10">
    <property type="match status" value="1"/>
</dbReference>
<feature type="coiled-coil region" evidence="1">
    <location>
        <begin position="467"/>
        <end position="494"/>
    </location>
</feature>
<feature type="region of interest" description="Disordered" evidence="2">
    <location>
        <begin position="29"/>
        <end position="117"/>
    </location>
</feature>
<dbReference type="EMBL" id="AWWI01000066">
    <property type="protein sequence ID" value="PIL20195.1"/>
    <property type="molecule type" value="Genomic_DNA"/>
</dbReference>
<evidence type="ECO:0000313" key="6">
    <source>
        <dbReference type="Proteomes" id="UP000231259"/>
    </source>
</evidence>
<sequence length="1282" mass="134125">MTADRQLNFDLVFRGNASQAKAALADLKGDVEKATGQTDKSSGAVKAHTETLEKDTTATRAAADAARALAKAEDEARAAAHRANGARTQAPAISPAVPGAGPQSNGQPGPDPKQIDDLRAKYSPLYAIQRDYARELETINKAEQVGALSRKEHGEALERLQMGYERSVQSIDRNDRALKSSSGTMKLTAYEAQNLRFQISDTFQSLALGMPALQVLLQQGPQITDLFGGVGETFQALKQFLTPARLALGLTAGATVLAASAFDSYLKSVKAVDIASQGLGRATAGSSAEMEASARAGAAAAGISLQAARAMQAGFLNTGRIGSDHFERLIAMSEDFGATMGLDAAAASSALSEMFADPAKAADALYQKYGLIDAATARQVRNLAAQNRESEAQALLLDKLPDRLASASEATSVLGRAWQDVQAMASNAQDAIGSTMNTIFDPPRITNDDRLNGLEKQLLRLQVKPPTGAVKEEIKRLKSERDALLAEIGQSQDKIQKNEADQQAREQARLGDMSLTIAKGSDVNKTPLREEELRNQIAALQAGQNVPGLDSTQQSWITSAIEGKSNALQGLIDRQKIASDLDRIDIAIQNERNPLLRADMEARRVLLQMAGDEVTAAKIAIESERARSRSLGAALGATEARIAVSQDELDIRRQLNRQVSAGTLTAEQANRTLQQELELRPLIAAAAAAEGAEKVRLTGIISQLRQGYAGLAELDQRAAADSFVRGQTETLERLRVEAALLGASADQRTRTIALLDAEKAIREAGIPVHSAEADRMRQTATAIAGQTRELNRQIDAWDKVRSAGEGAIDSIVDKLASGDIGSALESVASDFQGMLLEMAVKNPLKNAIFGADNGTLADVGGLGGIWDRLTGATDTRTPEISSKSMDVGAMTVTAASVTILGGLIGGGAANVNGSGLRVPGVSTGPITANLPGSEAVQDQAWQFFASKGLKPHQIAGIMGNVTAESGFNPAAIGDGGTSFGLFQHHAGRGQGLLDALGGQGKLGNVSGQLDYVWKELQTSEKGVLQKLMASKDVREATGAFASFERPQGWSAANPEGAMHFDKRLDAAQKSVEKFGTSANAATENLGTLGSGFDAFGNALLSGLQGGGGINGILGSLAGSLAGAIGIPGFSAGAATTVPAKGYDIGGATGGSDPNKIAGFVHEKEYVFDAKSTARIGVSNLEAIRKGVMGGYRKGGYASSGQTFPNNVGDQRSNDSGGFGKMAIVVNDYSGQNVEAEVQPDGRGGRQMLMSIGQQGAAAMAQPGNPMNKQLARLGAKKGPTQR</sequence>
<dbReference type="InterPro" id="IPR009628">
    <property type="entry name" value="Phage_tape_measure_N"/>
</dbReference>
<evidence type="ECO:0000256" key="2">
    <source>
        <dbReference type="SAM" id="MobiDB-lite"/>
    </source>
</evidence>
<comment type="caution">
    <text evidence="5">The sequence shown here is derived from an EMBL/GenBank/DDBJ whole genome shotgun (WGS) entry which is preliminary data.</text>
</comment>
<evidence type="ECO:0008006" key="7">
    <source>
        <dbReference type="Google" id="ProtNLM"/>
    </source>
</evidence>
<dbReference type="InterPro" id="IPR041219">
    <property type="entry name" value="Phage_lysozyme2"/>
</dbReference>